<dbReference type="AlphaFoldDB" id="A0A6C2UEG3"/>
<accession>A0A6C2UEG3</accession>
<feature type="compositionally biased region" description="Basic and acidic residues" evidence="1">
    <location>
        <begin position="298"/>
        <end position="311"/>
    </location>
</feature>
<dbReference type="InterPro" id="IPR011050">
    <property type="entry name" value="Pectin_lyase_fold/virulence"/>
</dbReference>
<reference evidence="3 4" key="1">
    <citation type="submission" date="2019-04" db="EMBL/GenBank/DDBJ databases">
        <authorList>
            <person name="Van Vliet M D."/>
        </authorList>
    </citation>
    <scope>NUCLEOTIDE SEQUENCE [LARGE SCALE GENOMIC DNA]</scope>
    <source>
        <strain evidence="3 4">F21</strain>
    </source>
</reference>
<dbReference type="Proteomes" id="UP000346198">
    <property type="component" value="Unassembled WGS sequence"/>
</dbReference>
<dbReference type="SUPFAM" id="SSF51126">
    <property type="entry name" value="Pectin lyase-like"/>
    <property type="match status" value="1"/>
</dbReference>
<dbReference type="Gene3D" id="2.160.20.10">
    <property type="entry name" value="Single-stranded right-handed beta-helix, Pectin lyase-like"/>
    <property type="match status" value="1"/>
</dbReference>
<name>A0A6C2UEG3_9BACT</name>
<dbReference type="EMBL" id="CAAHFH010000001">
    <property type="protein sequence ID" value="VGO18545.1"/>
    <property type="molecule type" value="Genomic_DNA"/>
</dbReference>
<sequence>MKHILLILVFFACIANSDAAYTEVMKTDGPEKNLKTDYHLVDDNAEVDQSDKLQKAIDEMSEKGGGRLIIPKGTYQFFGVAMKSNVHILLEQGTVIRPSLIKAGKVCVLTFVSDEGPERFVENVSIRGLNGRYTIDFSQGGSLCGARFIRCERVRNFLIADADIRDSQTGYSAMNFCPSKVNGANTWEVFRPTNGTVRDCSLFNSHHGYGLVQFHGAENLLFENLYSRGGITLRFETGSGGDYAGVFDITGKNIVNENGETAVALYPHAVQNGNVWIDGVTAISSGWAVSAGGGGPPSKKDMAKNPDSKPGRFGDDSYVINVHAIFGKTAQIAKKGACRTPKEYIKDLKVPEDADGQYFEGASIGVVHEGILNDTYQLRIENVTSEGFKYNDGIVRGDQGWPEGSARRRFAKELPGYEEIAARSRARGEYKKKLAAEKAANKTKK</sequence>
<proteinExistence type="predicted"/>
<evidence type="ECO:0000313" key="3">
    <source>
        <dbReference type="EMBL" id="VGO18545.1"/>
    </source>
</evidence>
<protein>
    <submittedName>
        <fullName evidence="3">Iota-carrageenase</fullName>
    </submittedName>
</protein>
<keyword evidence="4" id="KW-1185">Reference proteome</keyword>
<dbReference type="InterPro" id="IPR012334">
    <property type="entry name" value="Pectin_lyas_fold"/>
</dbReference>
<gene>
    <name evidence="3" type="primary">cgiA_9</name>
    <name evidence="3" type="ORF">SCARR_00598</name>
</gene>
<feature type="region of interest" description="Disordered" evidence="1">
    <location>
        <begin position="291"/>
        <end position="311"/>
    </location>
</feature>
<feature type="signal peptide" evidence="2">
    <location>
        <begin position="1"/>
        <end position="20"/>
    </location>
</feature>
<organism evidence="3 4">
    <name type="scientific">Pontiella sulfatireligans</name>
    <dbReference type="NCBI Taxonomy" id="2750658"/>
    <lineage>
        <taxon>Bacteria</taxon>
        <taxon>Pseudomonadati</taxon>
        <taxon>Kiritimatiellota</taxon>
        <taxon>Kiritimatiellia</taxon>
        <taxon>Kiritimatiellales</taxon>
        <taxon>Pontiellaceae</taxon>
        <taxon>Pontiella</taxon>
    </lineage>
</organism>
<evidence type="ECO:0000256" key="2">
    <source>
        <dbReference type="SAM" id="SignalP"/>
    </source>
</evidence>
<keyword evidence="2" id="KW-0732">Signal</keyword>
<evidence type="ECO:0000313" key="4">
    <source>
        <dbReference type="Proteomes" id="UP000346198"/>
    </source>
</evidence>
<dbReference type="RefSeq" id="WP_136060018.1">
    <property type="nucleotide sequence ID" value="NZ_CAAHFH010000001.1"/>
</dbReference>
<feature type="chain" id="PRO_5025641634" evidence="2">
    <location>
        <begin position="21"/>
        <end position="445"/>
    </location>
</feature>
<evidence type="ECO:0000256" key="1">
    <source>
        <dbReference type="SAM" id="MobiDB-lite"/>
    </source>
</evidence>